<name>A0A5C2RSA3_9APHY</name>
<dbReference type="Proteomes" id="UP000313359">
    <property type="component" value="Unassembled WGS sequence"/>
</dbReference>
<evidence type="ECO:0000313" key="1">
    <source>
        <dbReference type="EMBL" id="RPD54174.1"/>
    </source>
</evidence>
<dbReference type="EMBL" id="ML122309">
    <property type="protein sequence ID" value="RPD54174.1"/>
    <property type="molecule type" value="Genomic_DNA"/>
</dbReference>
<dbReference type="AlphaFoldDB" id="A0A5C2RSA3"/>
<accession>A0A5C2RSA3</accession>
<organism evidence="1 2">
    <name type="scientific">Lentinus tigrinus ALCF2SS1-6</name>
    <dbReference type="NCBI Taxonomy" id="1328759"/>
    <lineage>
        <taxon>Eukaryota</taxon>
        <taxon>Fungi</taxon>
        <taxon>Dikarya</taxon>
        <taxon>Basidiomycota</taxon>
        <taxon>Agaricomycotina</taxon>
        <taxon>Agaricomycetes</taxon>
        <taxon>Polyporales</taxon>
        <taxon>Polyporaceae</taxon>
        <taxon>Lentinus</taxon>
    </lineage>
</organism>
<evidence type="ECO:0000313" key="2">
    <source>
        <dbReference type="Proteomes" id="UP000313359"/>
    </source>
</evidence>
<sequence>MHDAFGLPTRPHTVRPPFPSCILPPPSRHVNLHLWSHAGHWLVISEQGRNLSVASSVFFHSTMLTESGPKWTIHLFPIYPSPSHRLRRRQTRVALTVVPGHRQVANGDQREVPYIPTGYHRSPRHCSAPGREWSFPAAHTPVHCANENPGWYGSGLRANVLLRELAPSASHPSAQPG</sequence>
<protein>
    <submittedName>
        <fullName evidence="1">Uncharacterized protein</fullName>
    </submittedName>
</protein>
<reference evidence="1" key="1">
    <citation type="journal article" date="2018" name="Genome Biol. Evol.">
        <title>Genomics and development of Lentinus tigrinus, a white-rot wood-decaying mushroom with dimorphic fruiting bodies.</title>
        <authorList>
            <person name="Wu B."/>
            <person name="Xu Z."/>
            <person name="Knudson A."/>
            <person name="Carlson A."/>
            <person name="Chen N."/>
            <person name="Kovaka S."/>
            <person name="LaButti K."/>
            <person name="Lipzen A."/>
            <person name="Pennachio C."/>
            <person name="Riley R."/>
            <person name="Schakwitz W."/>
            <person name="Umezawa K."/>
            <person name="Ohm R.A."/>
            <person name="Grigoriev I.V."/>
            <person name="Nagy L.G."/>
            <person name="Gibbons J."/>
            <person name="Hibbett D."/>
        </authorList>
    </citation>
    <scope>NUCLEOTIDE SEQUENCE [LARGE SCALE GENOMIC DNA]</scope>
    <source>
        <strain evidence="1">ALCF2SS1-6</strain>
    </source>
</reference>
<proteinExistence type="predicted"/>
<gene>
    <name evidence="1" type="ORF">L227DRAFT_368691</name>
</gene>
<keyword evidence="2" id="KW-1185">Reference proteome</keyword>